<organism evidence="2 3">
    <name type="scientific">Paenibacillus kyungheensis</name>
    <dbReference type="NCBI Taxonomy" id="1452732"/>
    <lineage>
        <taxon>Bacteria</taxon>
        <taxon>Bacillati</taxon>
        <taxon>Bacillota</taxon>
        <taxon>Bacilli</taxon>
        <taxon>Bacillales</taxon>
        <taxon>Paenibacillaceae</taxon>
        <taxon>Paenibacillus</taxon>
    </lineage>
</organism>
<dbReference type="PROSITE" id="PS51257">
    <property type="entry name" value="PROKAR_LIPOPROTEIN"/>
    <property type="match status" value="1"/>
</dbReference>
<feature type="chain" id="PRO_5043388077" evidence="1">
    <location>
        <begin position="23"/>
        <end position="315"/>
    </location>
</feature>
<dbReference type="RefSeq" id="WP_273615867.1">
    <property type="nucleotide sequence ID" value="NZ_CP117416.1"/>
</dbReference>
<dbReference type="AlphaFoldDB" id="A0AAX3M742"/>
<evidence type="ECO:0000313" key="2">
    <source>
        <dbReference type="EMBL" id="WCT57697.1"/>
    </source>
</evidence>
<feature type="signal peptide" evidence="1">
    <location>
        <begin position="1"/>
        <end position="22"/>
    </location>
</feature>
<name>A0AAX3M742_9BACL</name>
<accession>A0AAX3M742</accession>
<dbReference type="Proteomes" id="UP001220509">
    <property type="component" value="Chromosome"/>
</dbReference>
<sequence>MSVWSKALLLSTSITVCASLFACSPHSLYATPVKKKPTVTHSASIVKTTLKNMPDRYKSSIEWVWKNRMVKEGSTLRKNLIFDQIFAGKGTLNYVVRWQSDKSVTLKQRQQIESMLSRQVNHWNDLLVGYENWPYSSIKVKVVGWACTNPALILNKQANEIVYTDYIIDELNKTVPTIPAKLPIAPTSLSRFEHFEEPQYMYPGGLDKRFDMYLWATTSFGGGAGGDWGQRMADDYILNILKADQDEIMEHELGHGFGFPDFYEPQDRPPGGFPDKTLMWVGSSITITNWDAWLLRYTWSQLRKDTTRFPITSSQ</sequence>
<protein>
    <submittedName>
        <fullName evidence="2">Dockerin</fullName>
    </submittedName>
</protein>
<dbReference type="PANTHER" id="PTHR35606">
    <property type="entry name" value="CELLULOSE-BINDING FAMILY II PROTEIN"/>
    <property type="match status" value="1"/>
</dbReference>
<evidence type="ECO:0000313" key="3">
    <source>
        <dbReference type="Proteomes" id="UP001220509"/>
    </source>
</evidence>
<keyword evidence="3" id="KW-1185">Reference proteome</keyword>
<evidence type="ECO:0000256" key="1">
    <source>
        <dbReference type="SAM" id="SignalP"/>
    </source>
</evidence>
<proteinExistence type="predicted"/>
<keyword evidence="1" id="KW-0732">Signal</keyword>
<dbReference type="PANTHER" id="PTHR35606:SF4">
    <property type="entry name" value="CELLULOSE-BINDING FAMILY II PROTEIN"/>
    <property type="match status" value="1"/>
</dbReference>
<reference evidence="2 3" key="1">
    <citation type="submission" date="2023-02" db="EMBL/GenBank/DDBJ databases">
        <title>Genome sequence of Paenibacillus kyungheensis KACC 18744.</title>
        <authorList>
            <person name="Kim S."/>
            <person name="Heo J."/>
            <person name="Kwon S.-W."/>
        </authorList>
    </citation>
    <scope>NUCLEOTIDE SEQUENCE [LARGE SCALE GENOMIC DNA]</scope>
    <source>
        <strain evidence="2 3">KACC 18744</strain>
    </source>
</reference>
<dbReference type="EMBL" id="CP117416">
    <property type="protein sequence ID" value="WCT57697.1"/>
    <property type="molecule type" value="Genomic_DNA"/>
</dbReference>
<gene>
    <name evidence="2" type="ORF">PQ456_09370</name>
</gene>
<dbReference type="KEGG" id="pka:PQ456_09370"/>
<dbReference type="SUPFAM" id="SSF55486">
    <property type="entry name" value="Metalloproteases ('zincins'), catalytic domain"/>
    <property type="match status" value="1"/>
</dbReference>